<dbReference type="InterPro" id="IPR010099">
    <property type="entry name" value="SDR39U1"/>
</dbReference>
<feature type="domain" description="NAD-dependent epimerase/dehydratase" evidence="2">
    <location>
        <begin position="4"/>
        <end position="127"/>
    </location>
</feature>
<comment type="caution">
    <text evidence="4">The sequence shown here is derived from an EMBL/GenBank/DDBJ whole genome shotgun (WGS) entry which is preliminary data.</text>
</comment>
<evidence type="ECO:0000259" key="3">
    <source>
        <dbReference type="Pfam" id="PF08338"/>
    </source>
</evidence>
<dbReference type="SUPFAM" id="SSF51735">
    <property type="entry name" value="NAD(P)-binding Rossmann-fold domains"/>
    <property type="match status" value="1"/>
</dbReference>
<keyword evidence="5" id="KW-1185">Reference proteome</keyword>
<dbReference type="RefSeq" id="WP_344112550.1">
    <property type="nucleotide sequence ID" value="NZ_BAAANE010000006.1"/>
</dbReference>
<dbReference type="NCBIfam" id="TIGR01777">
    <property type="entry name" value="yfcH"/>
    <property type="match status" value="1"/>
</dbReference>
<reference evidence="4 5" key="1">
    <citation type="journal article" date="2019" name="Int. J. Syst. Evol. Microbiol.">
        <title>The Global Catalogue of Microorganisms (GCM) 10K type strain sequencing project: providing services to taxonomists for standard genome sequencing and annotation.</title>
        <authorList>
            <consortium name="The Broad Institute Genomics Platform"/>
            <consortium name="The Broad Institute Genome Sequencing Center for Infectious Disease"/>
            <person name="Wu L."/>
            <person name="Ma J."/>
        </authorList>
    </citation>
    <scope>NUCLEOTIDE SEQUENCE [LARGE SCALE GENOMIC DNA]</scope>
    <source>
        <strain evidence="4 5">JCM 14306</strain>
    </source>
</reference>
<evidence type="ECO:0000256" key="1">
    <source>
        <dbReference type="ARBA" id="ARBA00009353"/>
    </source>
</evidence>
<dbReference type="Pfam" id="PF08338">
    <property type="entry name" value="DUF1731"/>
    <property type="match status" value="1"/>
</dbReference>
<evidence type="ECO:0000259" key="2">
    <source>
        <dbReference type="Pfam" id="PF01370"/>
    </source>
</evidence>
<dbReference type="Gene3D" id="3.40.50.720">
    <property type="entry name" value="NAD(P)-binding Rossmann-like Domain"/>
    <property type="match status" value="1"/>
</dbReference>
<organism evidence="4 5">
    <name type="scientific">Kribbella alba</name>
    <dbReference type="NCBI Taxonomy" id="190197"/>
    <lineage>
        <taxon>Bacteria</taxon>
        <taxon>Bacillati</taxon>
        <taxon>Actinomycetota</taxon>
        <taxon>Actinomycetes</taxon>
        <taxon>Propionibacteriales</taxon>
        <taxon>Kribbellaceae</taxon>
        <taxon>Kribbella</taxon>
    </lineage>
</organism>
<dbReference type="PANTHER" id="PTHR11092">
    <property type="entry name" value="SUGAR NUCLEOTIDE EPIMERASE RELATED"/>
    <property type="match status" value="1"/>
</dbReference>
<evidence type="ECO:0000313" key="5">
    <source>
        <dbReference type="Proteomes" id="UP001501319"/>
    </source>
</evidence>
<dbReference type="PANTHER" id="PTHR11092:SF0">
    <property type="entry name" value="EPIMERASE FAMILY PROTEIN SDR39U1"/>
    <property type="match status" value="1"/>
</dbReference>
<protein>
    <submittedName>
        <fullName evidence="4">TIGR01777 family oxidoreductase</fullName>
    </submittedName>
</protein>
<dbReference type="InterPro" id="IPR013549">
    <property type="entry name" value="DUF1731"/>
</dbReference>
<dbReference type="InterPro" id="IPR036291">
    <property type="entry name" value="NAD(P)-bd_dom_sf"/>
</dbReference>
<dbReference type="Proteomes" id="UP001501319">
    <property type="component" value="Unassembled WGS sequence"/>
</dbReference>
<sequence>MKYVLAGSSGFLGKALARDLAADNHQVVRLVRGEPSLPSEVRWDPAQGQLDLAALEGADVLVNLAGANIGRPWTPTYRKLIRESRVSTTATLAAAAAQLDRPPVFITQSGIGGYGKDCGDRELTEESELGEGFLSDVVRLWEGAAAPAREAGSRVASLRTGVVLDRSAPAFQLLSLPFRLGLGGRLGSGKQYFPIVSLTDWLRAVRHVAEHDELSGPVNVTLPNPVTNQEFTQALATALHRPALIPVPSFVLTTVLGEFAWELIGSKKAIPAKLLATGFSFTHPTPAAALAAALHADTSRLDPR</sequence>
<dbReference type="EMBL" id="BAAANE010000006">
    <property type="protein sequence ID" value="GAA1641639.1"/>
    <property type="molecule type" value="Genomic_DNA"/>
</dbReference>
<proteinExistence type="inferred from homology"/>
<comment type="similarity">
    <text evidence="1">Belongs to the NAD(P)-dependent epimerase/dehydratase family. SDR39U1 subfamily.</text>
</comment>
<name>A0ABN2FD64_9ACTN</name>
<dbReference type="Pfam" id="PF01370">
    <property type="entry name" value="Epimerase"/>
    <property type="match status" value="1"/>
</dbReference>
<gene>
    <name evidence="4" type="ORF">GCM10009744_34460</name>
</gene>
<accession>A0ABN2FD64</accession>
<feature type="domain" description="DUF1731" evidence="3">
    <location>
        <begin position="247"/>
        <end position="292"/>
    </location>
</feature>
<evidence type="ECO:0000313" key="4">
    <source>
        <dbReference type="EMBL" id="GAA1641639.1"/>
    </source>
</evidence>
<dbReference type="InterPro" id="IPR001509">
    <property type="entry name" value="Epimerase_deHydtase"/>
</dbReference>